<dbReference type="Pfam" id="PF07120">
    <property type="entry name" value="DUF1376"/>
    <property type="match status" value="1"/>
</dbReference>
<comment type="caution">
    <text evidence="2">The sequence shown here is derived from an EMBL/GenBank/DDBJ whole genome shotgun (WGS) entry which is preliminary data.</text>
</comment>
<evidence type="ECO:0000256" key="1">
    <source>
        <dbReference type="SAM" id="MobiDB-lite"/>
    </source>
</evidence>
<organism evidence="2 3">
    <name type="scientific">Microvirga aerophila</name>
    <dbReference type="NCBI Taxonomy" id="670291"/>
    <lineage>
        <taxon>Bacteria</taxon>
        <taxon>Pseudomonadati</taxon>
        <taxon>Pseudomonadota</taxon>
        <taxon>Alphaproteobacteria</taxon>
        <taxon>Hyphomicrobiales</taxon>
        <taxon>Methylobacteriaceae</taxon>
        <taxon>Microvirga</taxon>
    </lineage>
</organism>
<accession>A0A512BYN9</accession>
<dbReference type="InterPro" id="IPR010781">
    <property type="entry name" value="DUF1376"/>
</dbReference>
<proteinExistence type="predicted"/>
<dbReference type="RefSeq" id="WP_162815842.1">
    <property type="nucleotide sequence ID" value="NZ_QOIO01000061.1"/>
</dbReference>
<name>A0A512BYN9_9HYPH</name>
<dbReference type="Proteomes" id="UP000321085">
    <property type="component" value="Unassembled WGS sequence"/>
</dbReference>
<sequence>MSHPWMPFYPGDYLADTVHLSALEHGVYLMLNLHYWRHEGLPPEDAKLARISRVPLDQWMEIRPTLAEFFEPGWRHKRIEAELTTTKEKYQKRAAAGRQGGLASGQAKQKQTNAQAMLQHEASNGKAQLNQPQPQPQSHKEKSQSEARTPADVSDEERFWACLNGLVAKGVSRARCMQLLELQSGDFMEANRVLDLAEQAQNSGAYLGKVIRNLQQSSRASPPGANPHVPAWVNEKRAAGIAVDREGKHWRCQGYLLNDTGDEVGF</sequence>
<evidence type="ECO:0000313" key="2">
    <source>
        <dbReference type="EMBL" id="GEO16957.1"/>
    </source>
</evidence>
<dbReference type="AlphaFoldDB" id="A0A512BYN9"/>
<feature type="compositionally biased region" description="Polar residues" evidence="1">
    <location>
        <begin position="106"/>
        <end position="132"/>
    </location>
</feature>
<reference evidence="2 3" key="1">
    <citation type="submission" date="2019-07" db="EMBL/GenBank/DDBJ databases">
        <title>Whole genome shotgun sequence of Microvirga aerophila NBRC 106136.</title>
        <authorList>
            <person name="Hosoyama A."/>
            <person name="Uohara A."/>
            <person name="Ohji S."/>
            <person name="Ichikawa N."/>
        </authorList>
    </citation>
    <scope>NUCLEOTIDE SEQUENCE [LARGE SCALE GENOMIC DNA]</scope>
    <source>
        <strain evidence="2 3">NBRC 106136</strain>
    </source>
</reference>
<evidence type="ECO:0000313" key="3">
    <source>
        <dbReference type="Proteomes" id="UP000321085"/>
    </source>
</evidence>
<feature type="region of interest" description="Disordered" evidence="1">
    <location>
        <begin position="90"/>
        <end position="154"/>
    </location>
</feature>
<gene>
    <name evidence="2" type="ORF">MAE02_46530</name>
</gene>
<dbReference type="EMBL" id="BJYU01000082">
    <property type="protein sequence ID" value="GEO16957.1"/>
    <property type="molecule type" value="Genomic_DNA"/>
</dbReference>
<evidence type="ECO:0008006" key="4">
    <source>
        <dbReference type="Google" id="ProtNLM"/>
    </source>
</evidence>
<protein>
    <recommendedName>
        <fullName evidence="4">DUF1376 domain-containing protein</fullName>
    </recommendedName>
</protein>
<keyword evidence="3" id="KW-1185">Reference proteome</keyword>